<dbReference type="PANTHER" id="PTHR33221:SF15">
    <property type="entry name" value="HTH-TYPE TRANSCRIPTIONAL REGULATOR YWGB-RELATED"/>
    <property type="match status" value="1"/>
</dbReference>
<gene>
    <name evidence="1" type="ORF">SIL72_04405</name>
</gene>
<comment type="caution">
    <text evidence="1">The sequence shown here is derived from an EMBL/GenBank/DDBJ whole genome shotgun (WGS) entry which is preliminary data.</text>
</comment>
<sequence length="179" mass="19490">MRLKDSGWIHGWAGWGRSGYGEVVFSGRYRRKRLVGLKLELSSEGRYALRALVYLAGEEELTTADRISSGAGVPRRLLSRVMAKLVRAGLVESREGRRGGARLALPPGSITLRDAVEAVEGPFEVTHCILEQRACGTAGPCALHHAWIQGQQAILSYLETRSLADFVSETASNAKTPQS</sequence>
<accession>A0AB35T3P6</accession>
<reference evidence="1" key="1">
    <citation type="submission" date="2023-11" db="EMBL/GenBank/DDBJ databases">
        <title>MicrobeMod: A computational toolkit for identifying prokaryotic methylation and restriction-modification with nanopore sequencing.</title>
        <authorList>
            <person name="Crits-Christoph A."/>
            <person name="Kang S.C."/>
            <person name="Lee H."/>
            <person name="Ostrov N."/>
        </authorList>
    </citation>
    <scope>NUCLEOTIDE SEQUENCE</scope>
    <source>
        <strain evidence="1">ATCC 51242</strain>
    </source>
</reference>
<dbReference type="GO" id="GO:0005829">
    <property type="term" value="C:cytosol"/>
    <property type="evidence" value="ECO:0007669"/>
    <property type="project" value="TreeGrafter"/>
</dbReference>
<name>A0AB35T3P6_RUBRA</name>
<proteinExistence type="predicted"/>
<dbReference type="NCBIfam" id="TIGR00738">
    <property type="entry name" value="rrf2_super"/>
    <property type="match status" value="1"/>
</dbReference>
<dbReference type="InterPro" id="IPR000944">
    <property type="entry name" value="Tscrpt_reg_Rrf2"/>
</dbReference>
<dbReference type="GO" id="GO:0003700">
    <property type="term" value="F:DNA-binding transcription factor activity"/>
    <property type="evidence" value="ECO:0007669"/>
    <property type="project" value="TreeGrafter"/>
</dbReference>
<organism evidence="1 2">
    <name type="scientific">Rubrobacter radiotolerans</name>
    <name type="common">Arthrobacter radiotolerans</name>
    <dbReference type="NCBI Taxonomy" id="42256"/>
    <lineage>
        <taxon>Bacteria</taxon>
        <taxon>Bacillati</taxon>
        <taxon>Actinomycetota</taxon>
        <taxon>Rubrobacteria</taxon>
        <taxon>Rubrobacterales</taxon>
        <taxon>Rubrobacteraceae</taxon>
        <taxon>Rubrobacter</taxon>
    </lineage>
</organism>
<dbReference type="PANTHER" id="PTHR33221">
    <property type="entry name" value="WINGED HELIX-TURN-HELIX TRANSCRIPTIONAL REGULATOR, RRF2 FAMILY"/>
    <property type="match status" value="1"/>
</dbReference>
<dbReference type="Pfam" id="PF02082">
    <property type="entry name" value="Rrf2"/>
    <property type="match status" value="1"/>
</dbReference>
<evidence type="ECO:0000313" key="1">
    <source>
        <dbReference type="EMBL" id="MDX5893267.1"/>
    </source>
</evidence>
<dbReference type="PROSITE" id="PS51197">
    <property type="entry name" value="HTH_RRF2_2"/>
    <property type="match status" value="1"/>
</dbReference>
<dbReference type="InterPro" id="IPR036388">
    <property type="entry name" value="WH-like_DNA-bd_sf"/>
</dbReference>
<dbReference type="EMBL" id="JAWXXX010000001">
    <property type="protein sequence ID" value="MDX5893267.1"/>
    <property type="molecule type" value="Genomic_DNA"/>
</dbReference>
<dbReference type="InterPro" id="IPR036390">
    <property type="entry name" value="WH_DNA-bd_sf"/>
</dbReference>
<dbReference type="AlphaFoldDB" id="A0AB35T3P6"/>
<dbReference type="RefSeq" id="WP_084263656.1">
    <property type="nucleotide sequence ID" value="NZ_CP007514.1"/>
</dbReference>
<dbReference type="SUPFAM" id="SSF46785">
    <property type="entry name" value="Winged helix' DNA-binding domain"/>
    <property type="match status" value="1"/>
</dbReference>
<dbReference type="Gene3D" id="1.10.10.10">
    <property type="entry name" value="Winged helix-like DNA-binding domain superfamily/Winged helix DNA-binding domain"/>
    <property type="match status" value="1"/>
</dbReference>
<evidence type="ECO:0000313" key="2">
    <source>
        <dbReference type="Proteomes" id="UP001281130"/>
    </source>
</evidence>
<dbReference type="Proteomes" id="UP001281130">
    <property type="component" value="Unassembled WGS sequence"/>
</dbReference>
<protein>
    <submittedName>
        <fullName evidence="1">Rrf2 family transcriptional regulator</fullName>
    </submittedName>
</protein>